<sequence length="149" mass="15877">MSDTTSSYYYTSATSTTTGTETTGHRFTTTSHTDPSGNTIVRTAHQDLGEPAVIEERRYDRTGQELVSTRPGTGSGISGEGASSVDTSTNQNLSLLDTSLSSFRSQDTNVSATNTPADDISGSYQSHHRSDFDEGAIDPVTGKVYHAED</sequence>
<reference evidence="2 3" key="1">
    <citation type="submission" date="2015-06" db="EMBL/GenBank/DDBJ databases">
        <title>Talaromyces atroroseus IBT 11181 draft genome.</title>
        <authorList>
            <person name="Rasmussen K.B."/>
            <person name="Rasmussen S."/>
            <person name="Petersen B."/>
            <person name="Sicheritz-Ponten T."/>
            <person name="Mortensen U.H."/>
            <person name="Thrane U."/>
        </authorList>
    </citation>
    <scope>NUCLEOTIDE SEQUENCE [LARGE SCALE GENOMIC DNA]</scope>
    <source>
        <strain evidence="2 3">IBT 11181</strain>
    </source>
</reference>
<protein>
    <submittedName>
        <fullName evidence="2">Uncharacterized protein</fullName>
    </submittedName>
</protein>
<evidence type="ECO:0000256" key="1">
    <source>
        <dbReference type="SAM" id="MobiDB-lite"/>
    </source>
</evidence>
<evidence type="ECO:0000313" key="2">
    <source>
        <dbReference type="EMBL" id="OKL63764.1"/>
    </source>
</evidence>
<dbReference type="EMBL" id="LFMY01000001">
    <property type="protein sequence ID" value="OKL63764.1"/>
    <property type="molecule type" value="Genomic_DNA"/>
</dbReference>
<dbReference type="OrthoDB" id="4161095at2759"/>
<feature type="compositionally biased region" description="Low complexity" evidence="1">
    <location>
        <begin position="1"/>
        <end position="33"/>
    </location>
</feature>
<comment type="caution">
    <text evidence="2">The sequence shown here is derived from an EMBL/GenBank/DDBJ whole genome shotgun (WGS) entry which is preliminary data.</text>
</comment>
<name>A0A225AZ86_TALAT</name>
<dbReference type="Proteomes" id="UP000214365">
    <property type="component" value="Unassembled WGS sequence"/>
</dbReference>
<organism evidence="2 3">
    <name type="scientific">Talaromyces atroroseus</name>
    <dbReference type="NCBI Taxonomy" id="1441469"/>
    <lineage>
        <taxon>Eukaryota</taxon>
        <taxon>Fungi</taxon>
        <taxon>Dikarya</taxon>
        <taxon>Ascomycota</taxon>
        <taxon>Pezizomycotina</taxon>
        <taxon>Eurotiomycetes</taxon>
        <taxon>Eurotiomycetidae</taxon>
        <taxon>Eurotiales</taxon>
        <taxon>Trichocomaceae</taxon>
        <taxon>Talaromyces</taxon>
        <taxon>Talaromyces sect. Trachyspermi</taxon>
    </lineage>
</organism>
<keyword evidence="3" id="KW-1185">Reference proteome</keyword>
<feature type="region of interest" description="Disordered" evidence="1">
    <location>
        <begin position="1"/>
        <end position="149"/>
    </location>
</feature>
<feature type="compositionally biased region" description="Polar residues" evidence="1">
    <location>
        <begin position="84"/>
        <end position="116"/>
    </location>
</feature>
<feature type="compositionally biased region" description="Basic and acidic residues" evidence="1">
    <location>
        <begin position="44"/>
        <end position="63"/>
    </location>
</feature>
<gene>
    <name evidence="2" type="ORF">UA08_00037</name>
</gene>
<evidence type="ECO:0000313" key="3">
    <source>
        <dbReference type="Proteomes" id="UP000214365"/>
    </source>
</evidence>
<proteinExistence type="predicted"/>
<dbReference type="GeneID" id="30999792"/>
<dbReference type="STRING" id="1441469.A0A225AZ86"/>
<accession>A0A225AZ86</accession>
<dbReference type="RefSeq" id="XP_020123885.1">
    <property type="nucleotide sequence ID" value="XM_020260179.1"/>
</dbReference>
<dbReference type="AlphaFoldDB" id="A0A225AZ86"/>